<gene>
    <name evidence="1" type="ORF">A2368_01405</name>
</gene>
<comment type="caution">
    <text evidence="1">The sequence shown here is derived from an EMBL/GenBank/DDBJ whole genome shotgun (WGS) entry which is preliminary data.</text>
</comment>
<name>A0A1F5FG41_9BACT</name>
<dbReference type="AlphaFoldDB" id="A0A1F5FG41"/>
<accession>A0A1F5FG41</accession>
<sequence>MNLDDSHNVVTKQPGEISRTLKTVDPAGWVYNPNDDTIVRAFHAIKDGQEPEYMDNSHVCRVDPARAGQQVIEIWLVGLRFLIYDLNGQEITSTVEYPLAYANWGKEFVLYDGIGTGELDDQEYWGT</sequence>
<evidence type="ECO:0000313" key="1">
    <source>
        <dbReference type="EMBL" id="OGD78561.1"/>
    </source>
</evidence>
<dbReference type="Proteomes" id="UP000176682">
    <property type="component" value="Unassembled WGS sequence"/>
</dbReference>
<evidence type="ECO:0000313" key="2">
    <source>
        <dbReference type="Proteomes" id="UP000176682"/>
    </source>
</evidence>
<dbReference type="EMBL" id="MFAM01000042">
    <property type="protein sequence ID" value="OGD78561.1"/>
    <property type="molecule type" value="Genomic_DNA"/>
</dbReference>
<organism evidence="1 2">
    <name type="scientific">Candidatus Collierbacteria bacterium RIFOXYB1_FULL_49_13</name>
    <dbReference type="NCBI Taxonomy" id="1817728"/>
    <lineage>
        <taxon>Bacteria</taxon>
        <taxon>Candidatus Collieribacteriota</taxon>
    </lineage>
</organism>
<proteinExistence type="predicted"/>
<reference evidence="1 2" key="1">
    <citation type="journal article" date="2016" name="Nat. Commun.">
        <title>Thousands of microbial genomes shed light on interconnected biogeochemical processes in an aquifer system.</title>
        <authorList>
            <person name="Anantharaman K."/>
            <person name="Brown C.T."/>
            <person name="Hug L.A."/>
            <person name="Sharon I."/>
            <person name="Castelle C.J."/>
            <person name="Probst A.J."/>
            <person name="Thomas B.C."/>
            <person name="Singh A."/>
            <person name="Wilkins M.J."/>
            <person name="Karaoz U."/>
            <person name="Brodie E.L."/>
            <person name="Williams K.H."/>
            <person name="Hubbard S.S."/>
            <person name="Banfield J.F."/>
        </authorList>
    </citation>
    <scope>NUCLEOTIDE SEQUENCE [LARGE SCALE GENOMIC DNA]</scope>
</reference>
<protein>
    <submittedName>
        <fullName evidence="1">Uncharacterized protein</fullName>
    </submittedName>
</protein>